<reference evidence="1 2" key="1">
    <citation type="submission" date="2023-10" db="EMBL/GenBank/DDBJ databases">
        <title>Two novel species belonging to the OM43/NOR5 clade.</title>
        <authorList>
            <person name="Park M."/>
        </authorList>
    </citation>
    <scope>NUCLEOTIDE SEQUENCE [LARGE SCALE GENOMIC DNA]</scope>
    <source>
        <strain evidence="1 2">IMCC43200</strain>
    </source>
</reference>
<evidence type="ECO:0000313" key="2">
    <source>
        <dbReference type="Proteomes" id="UP001626537"/>
    </source>
</evidence>
<evidence type="ECO:0000313" key="1">
    <source>
        <dbReference type="EMBL" id="WOJ92928.1"/>
    </source>
</evidence>
<dbReference type="RefSeq" id="WP_407347586.1">
    <property type="nucleotide sequence ID" value="NZ_CP136864.1"/>
</dbReference>
<dbReference type="Proteomes" id="UP001626537">
    <property type="component" value="Chromosome"/>
</dbReference>
<protein>
    <submittedName>
        <fullName evidence="1">Uncharacterized protein</fullName>
    </submittedName>
</protein>
<name>A0ABZ0I1L9_9GAMM</name>
<gene>
    <name evidence="1" type="ORF">R0135_14195</name>
</gene>
<organism evidence="1 2">
    <name type="scientific">Congregibacter variabilis</name>
    <dbReference type="NCBI Taxonomy" id="3081200"/>
    <lineage>
        <taxon>Bacteria</taxon>
        <taxon>Pseudomonadati</taxon>
        <taxon>Pseudomonadota</taxon>
        <taxon>Gammaproteobacteria</taxon>
        <taxon>Cellvibrionales</taxon>
        <taxon>Halieaceae</taxon>
        <taxon>Congregibacter</taxon>
    </lineage>
</organism>
<proteinExistence type="predicted"/>
<accession>A0ABZ0I1L9</accession>
<dbReference type="EMBL" id="CP136864">
    <property type="protein sequence ID" value="WOJ92928.1"/>
    <property type="molecule type" value="Genomic_DNA"/>
</dbReference>
<sequence length="239" mass="27501">MKILRMTERGKGRFIEFLDSQKTDYPQGFPSQLLTEGEYAEAVGGNVSSLNALNLDDSLATAKGLDEIVKDLDLTSAERDSGFWTWCSAYLFDRLCKKAGGKYKPGELPIWVAEPDNWRRYYRHYLASIWRVYDSHRDKEDELVVLLTGAVNTPGELWAQIAATQTLITNPSMIDAVYHLYWDKTSRQRKRGAGGNSPRRLTRVLRQFERTFDFVAMTGDQIVDLLPSEFDRFKEREEI</sequence>
<keyword evidence="2" id="KW-1185">Reference proteome</keyword>